<dbReference type="Proteomes" id="UP001221142">
    <property type="component" value="Unassembled WGS sequence"/>
</dbReference>
<proteinExistence type="predicted"/>
<protein>
    <submittedName>
        <fullName evidence="1">Uncharacterized protein</fullName>
    </submittedName>
</protein>
<dbReference type="EMBL" id="JARKIF010000001">
    <property type="protein sequence ID" value="KAJ7649972.1"/>
    <property type="molecule type" value="Genomic_DNA"/>
</dbReference>
<reference evidence="1" key="1">
    <citation type="submission" date="2023-03" db="EMBL/GenBank/DDBJ databases">
        <title>Massive genome expansion in bonnet fungi (Mycena s.s.) driven by repeated elements and novel gene families across ecological guilds.</title>
        <authorList>
            <consortium name="Lawrence Berkeley National Laboratory"/>
            <person name="Harder C.B."/>
            <person name="Miyauchi S."/>
            <person name="Viragh M."/>
            <person name="Kuo A."/>
            <person name="Thoen E."/>
            <person name="Andreopoulos B."/>
            <person name="Lu D."/>
            <person name="Skrede I."/>
            <person name="Drula E."/>
            <person name="Henrissat B."/>
            <person name="Morin E."/>
            <person name="Kohler A."/>
            <person name="Barry K."/>
            <person name="LaButti K."/>
            <person name="Morin E."/>
            <person name="Salamov A."/>
            <person name="Lipzen A."/>
            <person name="Mereny Z."/>
            <person name="Hegedus B."/>
            <person name="Baldrian P."/>
            <person name="Stursova M."/>
            <person name="Weitz H."/>
            <person name="Taylor A."/>
            <person name="Grigoriev I.V."/>
            <person name="Nagy L.G."/>
            <person name="Martin F."/>
            <person name="Kauserud H."/>
        </authorList>
    </citation>
    <scope>NUCLEOTIDE SEQUENCE</scope>
    <source>
        <strain evidence="1">9284</strain>
    </source>
</reference>
<sequence>MRVRVRFRFEPVRTPAGPDSKYPTKNIALWPKIVGQSRVRMGYKGVKFTRWVQVQTRAVLAEPRTELAFRFKDFLNLNAEPASGSGSVQGHPPRKHGLKYQFAYQQAQDQLNALLTMAQLKYDNFMGQVTQTGDNVKKAVSSAVTAFAKGDILDGVFAIVNAGVEAVLGNVAANQSQHRTYAITCGELGGIMRIDIDIFCYTFTYLDSAHGGDQQRYQHGVCHQLCRRS</sequence>
<gene>
    <name evidence="1" type="ORF">FB45DRAFT_997151</name>
</gene>
<name>A0AAD7CKN9_9AGAR</name>
<accession>A0AAD7CKN9</accession>
<dbReference type="AlphaFoldDB" id="A0AAD7CKN9"/>
<comment type="caution">
    <text evidence="1">The sequence shown here is derived from an EMBL/GenBank/DDBJ whole genome shotgun (WGS) entry which is preliminary data.</text>
</comment>
<keyword evidence="2" id="KW-1185">Reference proteome</keyword>
<evidence type="ECO:0000313" key="1">
    <source>
        <dbReference type="EMBL" id="KAJ7649972.1"/>
    </source>
</evidence>
<evidence type="ECO:0000313" key="2">
    <source>
        <dbReference type="Proteomes" id="UP001221142"/>
    </source>
</evidence>
<organism evidence="1 2">
    <name type="scientific">Roridomyces roridus</name>
    <dbReference type="NCBI Taxonomy" id="1738132"/>
    <lineage>
        <taxon>Eukaryota</taxon>
        <taxon>Fungi</taxon>
        <taxon>Dikarya</taxon>
        <taxon>Basidiomycota</taxon>
        <taxon>Agaricomycotina</taxon>
        <taxon>Agaricomycetes</taxon>
        <taxon>Agaricomycetidae</taxon>
        <taxon>Agaricales</taxon>
        <taxon>Marasmiineae</taxon>
        <taxon>Mycenaceae</taxon>
        <taxon>Roridomyces</taxon>
    </lineage>
</organism>